<keyword evidence="1" id="KW-1133">Transmembrane helix</keyword>
<proteinExistence type="predicted"/>
<keyword evidence="1" id="KW-0472">Membrane</keyword>
<dbReference type="InterPro" id="IPR008565">
    <property type="entry name" value="TtsA-like_GH18_dom"/>
</dbReference>
<protein>
    <submittedName>
        <fullName evidence="4">Predicted Peptidoglycan domain protein</fullName>
    </submittedName>
</protein>
<evidence type="ECO:0000313" key="4">
    <source>
        <dbReference type="EMBL" id="EET82870.1"/>
    </source>
</evidence>
<dbReference type="InterPro" id="IPR023346">
    <property type="entry name" value="Lysozyme-like_dom_sf"/>
</dbReference>
<dbReference type="Gene3D" id="1.20.141.10">
    <property type="entry name" value="Chitosanase, subunit A, domain 1"/>
    <property type="match status" value="1"/>
</dbReference>
<feature type="transmembrane region" description="Helical" evidence="1">
    <location>
        <begin position="42"/>
        <end position="60"/>
    </location>
</feature>
<reference evidence="4 5" key="1">
    <citation type="submission" date="2009-07" db="EMBL/GenBank/DDBJ databases">
        <authorList>
            <person name="Madupu R."/>
            <person name="Durkin A.S."/>
            <person name="Torralba M."/>
            <person name="Methe B."/>
            <person name="Sutton G.G."/>
            <person name="Strausberg R.L."/>
            <person name="Nelson K.E."/>
        </authorList>
    </citation>
    <scope>NUCLEOTIDE SEQUENCE [LARGE SCALE GENOMIC DNA]</scope>
    <source>
        <strain evidence="4 5">SK82</strain>
    </source>
</reference>
<dbReference type="Pfam" id="PF09374">
    <property type="entry name" value="PG_binding_3"/>
    <property type="match status" value="1"/>
</dbReference>
<dbReference type="PROSITE" id="PS51257">
    <property type="entry name" value="PROKAR_LIPOPROTEIN"/>
    <property type="match status" value="1"/>
</dbReference>
<dbReference type="EMBL" id="ACVR01000029">
    <property type="protein sequence ID" value="EET82870.1"/>
    <property type="molecule type" value="Genomic_DNA"/>
</dbReference>
<evidence type="ECO:0000313" key="5">
    <source>
        <dbReference type="Proteomes" id="UP000018419"/>
    </source>
</evidence>
<organism evidence="4 5">
    <name type="scientific">Acinetobacter radioresistens SK82</name>
    <dbReference type="NCBI Taxonomy" id="596318"/>
    <lineage>
        <taxon>Bacteria</taxon>
        <taxon>Pseudomonadati</taxon>
        <taxon>Pseudomonadota</taxon>
        <taxon>Gammaproteobacteria</taxon>
        <taxon>Moraxellales</taxon>
        <taxon>Moraxellaceae</taxon>
        <taxon>Acinetobacter</taxon>
    </lineage>
</organism>
<evidence type="ECO:0000259" key="2">
    <source>
        <dbReference type="Pfam" id="PF05838"/>
    </source>
</evidence>
<dbReference type="Proteomes" id="UP000018419">
    <property type="component" value="Unassembled WGS sequence"/>
</dbReference>
<sequence length="255" mass="28254">MKFIPESVWKFDSVKYGAYMALFLSCLQLVLQEVSNANVLPATYQSIVSIILVLLATIIGRKKAQPELNPEPTVLGFASLPDNTITFEQAFERLIGHEAGYTNLRSDPGNWTGGMVGKGQLKGTKYGIAANTYPHIDIKNLTLAEAKEIYRRDWWEKLGAEQLHSAIVFQLWDFAVNAGKSRAIKELQQVAGVPADGIIGPKTIAAVNAMDLNDVLLTLTAERLKFYTDLSTFKTFGKGWVRRVADNLVYAARDN</sequence>
<accession>A0ABM9YPC2</accession>
<keyword evidence="1" id="KW-0812">Transmembrane</keyword>
<feature type="domain" description="TtsA-like Glycoside hydrolase family 108" evidence="2">
    <location>
        <begin position="92"/>
        <end position="179"/>
    </location>
</feature>
<keyword evidence="5" id="KW-1185">Reference proteome</keyword>
<gene>
    <name evidence="4" type="ORF">ACIRA0001_1664</name>
</gene>
<feature type="domain" description="Peptidoglycan binding" evidence="3">
    <location>
        <begin position="183"/>
        <end position="244"/>
    </location>
</feature>
<evidence type="ECO:0000256" key="1">
    <source>
        <dbReference type="SAM" id="Phobius"/>
    </source>
</evidence>
<dbReference type="CDD" id="cd13926">
    <property type="entry name" value="N-acetylmuramidase_GH108"/>
    <property type="match status" value="1"/>
</dbReference>
<comment type="caution">
    <text evidence="4">The sequence shown here is derived from an EMBL/GenBank/DDBJ whole genome shotgun (WGS) entry which is preliminary data.</text>
</comment>
<name>A0ABM9YPC2_ACIRA</name>
<dbReference type="SUPFAM" id="SSF53955">
    <property type="entry name" value="Lysozyme-like"/>
    <property type="match status" value="1"/>
</dbReference>
<dbReference type="Pfam" id="PF05838">
    <property type="entry name" value="Glyco_hydro_108"/>
    <property type="match status" value="1"/>
</dbReference>
<dbReference type="InterPro" id="IPR018537">
    <property type="entry name" value="Peptidoglycan-bd_3"/>
</dbReference>
<evidence type="ECO:0000259" key="3">
    <source>
        <dbReference type="Pfam" id="PF09374"/>
    </source>
</evidence>